<evidence type="ECO:0000256" key="1">
    <source>
        <dbReference type="ARBA" id="ARBA00022723"/>
    </source>
</evidence>
<dbReference type="PROSITE" id="PS50178">
    <property type="entry name" value="ZF_FYVE"/>
    <property type="match status" value="1"/>
</dbReference>
<dbReference type="PANTHER" id="PTHR23164">
    <property type="entry name" value="EARLY ENDOSOME ANTIGEN 1"/>
    <property type="match status" value="1"/>
</dbReference>
<feature type="region of interest" description="Disordered" evidence="5">
    <location>
        <begin position="494"/>
        <end position="594"/>
    </location>
</feature>
<dbReference type="InterPro" id="IPR003124">
    <property type="entry name" value="WH2_dom"/>
</dbReference>
<dbReference type="PANTHER" id="PTHR23164:SF30">
    <property type="entry name" value="EARLY ENDOSOME ANTIGEN 1"/>
    <property type="match status" value="1"/>
</dbReference>
<evidence type="ECO:0000256" key="2">
    <source>
        <dbReference type="ARBA" id="ARBA00022771"/>
    </source>
</evidence>
<dbReference type="SUPFAM" id="SSF57903">
    <property type="entry name" value="FYVE/PHD zinc finger"/>
    <property type="match status" value="1"/>
</dbReference>
<feature type="compositionally biased region" description="Pro residues" evidence="5">
    <location>
        <begin position="541"/>
        <end position="558"/>
    </location>
</feature>
<protein>
    <recommendedName>
        <fullName evidence="9">FYVE-type domain-containing protein</fullName>
    </recommendedName>
</protein>
<feature type="domain" description="WH2" evidence="7">
    <location>
        <begin position="564"/>
        <end position="582"/>
    </location>
</feature>
<accession>A0A7S4UC22</accession>
<name>A0A7S4UC22_9EUKA</name>
<dbReference type="InterPro" id="IPR013083">
    <property type="entry name" value="Znf_RING/FYVE/PHD"/>
</dbReference>
<evidence type="ECO:0008006" key="9">
    <source>
        <dbReference type="Google" id="ProtNLM"/>
    </source>
</evidence>
<dbReference type="InterPro" id="IPR000306">
    <property type="entry name" value="Znf_FYVE"/>
</dbReference>
<dbReference type="GO" id="GO:0004713">
    <property type="term" value="F:protein tyrosine kinase activity"/>
    <property type="evidence" value="ECO:0007669"/>
    <property type="project" value="InterPro"/>
</dbReference>
<feature type="compositionally biased region" description="Low complexity" evidence="5">
    <location>
        <begin position="523"/>
        <end position="540"/>
    </location>
</feature>
<dbReference type="GO" id="GO:0003779">
    <property type="term" value="F:actin binding"/>
    <property type="evidence" value="ECO:0007669"/>
    <property type="project" value="InterPro"/>
</dbReference>
<dbReference type="GO" id="GO:0008270">
    <property type="term" value="F:zinc ion binding"/>
    <property type="evidence" value="ECO:0007669"/>
    <property type="project" value="UniProtKB-KW"/>
</dbReference>
<dbReference type="AlphaFoldDB" id="A0A7S4UC22"/>
<dbReference type="PROSITE" id="PS51082">
    <property type="entry name" value="WH2"/>
    <property type="match status" value="1"/>
</dbReference>
<dbReference type="SMART" id="SM00219">
    <property type="entry name" value="TyrKc"/>
    <property type="match status" value="1"/>
</dbReference>
<dbReference type="Pfam" id="PF01363">
    <property type="entry name" value="FYVE"/>
    <property type="match status" value="1"/>
</dbReference>
<dbReference type="Gene3D" id="1.10.510.10">
    <property type="entry name" value="Transferase(Phosphotransferase) domain 1"/>
    <property type="match status" value="1"/>
</dbReference>
<keyword evidence="2 4" id="KW-0863">Zinc-finger</keyword>
<dbReference type="Gene3D" id="3.30.40.10">
    <property type="entry name" value="Zinc/RING finger domain, C3HC4 (zinc finger)"/>
    <property type="match status" value="1"/>
</dbReference>
<feature type="compositionally biased region" description="Basic and acidic residues" evidence="5">
    <location>
        <begin position="571"/>
        <end position="594"/>
    </location>
</feature>
<evidence type="ECO:0000259" key="7">
    <source>
        <dbReference type="PROSITE" id="PS51082"/>
    </source>
</evidence>
<evidence type="ECO:0000313" key="8">
    <source>
        <dbReference type="EMBL" id="CAE2335382.1"/>
    </source>
</evidence>
<dbReference type="SUPFAM" id="SSF56112">
    <property type="entry name" value="Protein kinase-like (PK-like)"/>
    <property type="match status" value="1"/>
</dbReference>
<dbReference type="InterPro" id="IPR011011">
    <property type="entry name" value="Znf_FYVE_PHD"/>
</dbReference>
<organism evidence="8">
    <name type="scientific">Paramoeba aestuarina</name>
    <dbReference type="NCBI Taxonomy" id="180227"/>
    <lineage>
        <taxon>Eukaryota</taxon>
        <taxon>Amoebozoa</taxon>
        <taxon>Discosea</taxon>
        <taxon>Flabellinia</taxon>
        <taxon>Dactylopodida</taxon>
        <taxon>Paramoebidae</taxon>
        <taxon>Paramoeba</taxon>
    </lineage>
</organism>
<gene>
    <name evidence="8" type="ORF">NAES01612_LOCUS23931</name>
</gene>
<dbReference type="InterPro" id="IPR011009">
    <property type="entry name" value="Kinase-like_dom_sf"/>
</dbReference>
<evidence type="ECO:0000256" key="5">
    <source>
        <dbReference type="SAM" id="MobiDB-lite"/>
    </source>
</evidence>
<dbReference type="InterPro" id="IPR020635">
    <property type="entry name" value="Tyr_kinase_cat_dom"/>
</dbReference>
<keyword evidence="1" id="KW-0479">Metal-binding</keyword>
<feature type="domain" description="FYVE-type" evidence="6">
    <location>
        <begin position="31"/>
        <end position="92"/>
    </location>
</feature>
<dbReference type="SMART" id="SM00064">
    <property type="entry name" value="FYVE"/>
    <property type="match status" value="1"/>
</dbReference>
<evidence type="ECO:0000259" key="6">
    <source>
        <dbReference type="PROSITE" id="PS50178"/>
    </source>
</evidence>
<dbReference type="EMBL" id="HBKR01036617">
    <property type="protein sequence ID" value="CAE2335382.1"/>
    <property type="molecule type" value="Transcribed_RNA"/>
</dbReference>
<dbReference type="InterPro" id="IPR017455">
    <property type="entry name" value="Znf_FYVE-rel"/>
</dbReference>
<reference evidence="8" key="1">
    <citation type="submission" date="2021-01" db="EMBL/GenBank/DDBJ databases">
        <authorList>
            <person name="Corre E."/>
            <person name="Pelletier E."/>
            <person name="Niang G."/>
            <person name="Scheremetjew M."/>
            <person name="Finn R."/>
            <person name="Kale V."/>
            <person name="Holt S."/>
            <person name="Cochrane G."/>
            <person name="Meng A."/>
            <person name="Brown T."/>
            <person name="Cohen L."/>
        </authorList>
    </citation>
    <scope>NUCLEOTIDE SEQUENCE</scope>
    <source>
        <strain evidence="8">SoJaBio B1-5/56/2</strain>
    </source>
</reference>
<evidence type="ECO:0000256" key="3">
    <source>
        <dbReference type="ARBA" id="ARBA00022833"/>
    </source>
</evidence>
<keyword evidence="3" id="KW-0862">Zinc</keyword>
<sequence length="594" mass="67322">MVLVFRCLCCTMAEIDRKQQAVISRPIWQPDSAARYCKKCREEFGFFLRKHHCRGCGYIFCDPCTSNSVQFPEEWGYSEKQRVCVKCMIRITSDQDLSRLTKEELLMLKFFLRESQIYRIRSKAKDITRLGSRVSPQKTPVLVEFQNPNNPKRMFAEDQNHILTLMDTSHAPAPLTDQSKKKWAKMLYGLEHPFIAPVLEADVLTEKGRVVFFRELYPKGSLKDAIYGCSDPLQPFSKKYPNRMNFDKYDEVLGLPDSVILAKCRSSLKLPTIQLFGRQILEGLSYLNRCNVPYPYLHTGNVLLLEKETGNLLEKKKYARLSDFENVTCGLKPHYCLTLPNTSPEVECFGNVLFEMTMGFPRYPNLLSRKKYLKIPKSCPPDVIEVLESIFTKSGGQTIEGLLQMPFFASVDLKLPDPLPIKFKGMTKGMAAYLQTYREYTEKNVQSVYQDTLAKAKTYVDEKTRSLNDVEYGSSGDIRLNELRSFDKPGEQAIRAMSPSESSDAVDLPDDRRQKRKTKKIKSSQLSSTPTSSSPLSSSPSSPPPPAAPPPPSAPASTPPSSKGRGALLDSIRDPDVKLKKTKTVDKSIPKHLR</sequence>
<evidence type="ECO:0000256" key="4">
    <source>
        <dbReference type="PROSITE-ProRule" id="PRU00091"/>
    </source>
</evidence>
<proteinExistence type="predicted"/>